<dbReference type="AlphaFoldDB" id="A0A0L0FCG9"/>
<dbReference type="GeneID" id="25914174"/>
<protein>
    <submittedName>
        <fullName evidence="1">Uncharacterized protein</fullName>
    </submittedName>
</protein>
<dbReference type="Proteomes" id="UP000054560">
    <property type="component" value="Unassembled WGS sequence"/>
</dbReference>
<evidence type="ECO:0000313" key="1">
    <source>
        <dbReference type="EMBL" id="KNC73773.1"/>
    </source>
</evidence>
<gene>
    <name evidence="1" type="ORF">SARC_13670</name>
</gene>
<evidence type="ECO:0000313" key="2">
    <source>
        <dbReference type="Proteomes" id="UP000054560"/>
    </source>
</evidence>
<name>A0A0L0FCG9_9EUKA</name>
<dbReference type="EMBL" id="KQ245171">
    <property type="protein sequence ID" value="KNC73773.1"/>
    <property type="molecule type" value="Genomic_DNA"/>
</dbReference>
<proteinExistence type="predicted"/>
<keyword evidence="2" id="KW-1185">Reference proteome</keyword>
<accession>A0A0L0FCG9</accession>
<sequence length="150" mass="17778">MRDQYLEQLQATHRAYFLSQDLKKEIKRLKTQKSNLYTVISHKSSDMAAVKKGLKDTKEELATIEPTIIYKLHDEVKFKTDNLTFVQTKDRDQYIEHLNNMKIKLYNFLESKISQMSKKTIEIVEMDDSEEIAVTRNVFKRRRCIDTIGE</sequence>
<organism evidence="1 2">
    <name type="scientific">Sphaeroforma arctica JP610</name>
    <dbReference type="NCBI Taxonomy" id="667725"/>
    <lineage>
        <taxon>Eukaryota</taxon>
        <taxon>Ichthyosporea</taxon>
        <taxon>Ichthyophonida</taxon>
        <taxon>Sphaeroforma</taxon>
    </lineage>
</organism>
<reference evidence="1 2" key="1">
    <citation type="submission" date="2011-02" db="EMBL/GenBank/DDBJ databases">
        <title>The Genome Sequence of Sphaeroforma arctica JP610.</title>
        <authorList>
            <consortium name="The Broad Institute Genome Sequencing Platform"/>
            <person name="Russ C."/>
            <person name="Cuomo C."/>
            <person name="Young S.K."/>
            <person name="Zeng Q."/>
            <person name="Gargeya S."/>
            <person name="Alvarado L."/>
            <person name="Berlin A."/>
            <person name="Chapman S.B."/>
            <person name="Chen Z."/>
            <person name="Freedman E."/>
            <person name="Gellesch M."/>
            <person name="Goldberg J."/>
            <person name="Griggs A."/>
            <person name="Gujja S."/>
            <person name="Heilman E."/>
            <person name="Heiman D."/>
            <person name="Howarth C."/>
            <person name="Mehta T."/>
            <person name="Neiman D."/>
            <person name="Pearson M."/>
            <person name="Roberts A."/>
            <person name="Saif S."/>
            <person name="Shea T."/>
            <person name="Shenoy N."/>
            <person name="Sisk P."/>
            <person name="Stolte C."/>
            <person name="Sykes S."/>
            <person name="White J."/>
            <person name="Yandava C."/>
            <person name="Burger G."/>
            <person name="Gray M.W."/>
            <person name="Holland P.W.H."/>
            <person name="King N."/>
            <person name="Lang F.B.F."/>
            <person name="Roger A.J."/>
            <person name="Ruiz-Trillo I."/>
            <person name="Haas B."/>
            <person name="Nusbaum C."/>
            <person name="Birren B."/>
        </authorList>
    </citation>
    <scope>NUCLEOTIDE SEQUENCE [LARGE SCALE GENOMIC DNA]</scope>
    <source>
        <strain evidence="1 2">JP610</strain>
    </source>
</reference>
<dbReference type="RefSeq" id="XP_014147675.1">
    <property type="nucleotide sequence ID" value="XM_014292200.1"/>
</dbReference>